<dbReference type="SUPFAM" id="SSF81383">
    <property type="entry name" value="F-box domain"/>
    <property type="match status" value="1"/>
</dbReference>
<dbReference type="Proteomes" id="UP000826271">
    <property type="component" value="Unassembled WGS sequence"/>
</dbReference>
<evidence type="ECO:0000256" key="1">
    <source>
        <dbReference type="SAM" id="Phobius"/>
    </source>
</evidence>
<dbReference type="SMART" id="SM00256">
    <property type="entry name" value="FBOX"/>
    <property type="match status" value="1"/>
</dbReference>
<dbReference type="InterPro" id="IPR050796">
    <property type="entry name" value="SCF_F-box_component"/>
</dbReference>
<keyword evidence="1" id="KW-1133">Transmembrane helix</keyword>
<dbReference type="EMBL" id="WHWC01000001">
    <property type="protein sequence ID" value="KAG8390235.1"/>
    <property type="molecule type" value="Genomic_DNA"/>
</dbReference>
<gene>
    <name evidence="3" type="ORF">BUALT_Bualt01G0062700</name>
</gene>
<evidence type="ECO:0000313" key="4">
    <source>
        <dbReference type="Proteomes" id="UP000826271"/>
    </source>
</evidence>
<comment type="caution">
    <text evidence="3">The sequence shown here is derived from an EMBL/GenBank/DDBJ whole genome shotgun (WGS) entry which is preliminary data.</text>
</comment>
<dbReference type="InterPro" id="IPR036047">
    <property type="entry name" value="F-box-like_dom_sf"/>
</dbReference>
<name>A0AAV6YFE3_9LAMI</name>
<keyword evidence="1" id="KW-0812">Transmembrane</keyword>
<keyword evidence="1" id="KW-0472">Membrane</keyword>
<accession>A0AAV6YFE3</accession>
<dbReference type="AlphaFoldDB" id="A0AAV6YFE3"/>
<dbReference type="CDD" id="cd22157">
    <property type="entry name" value="F-box_AtFBW1-like"/>
    <property type="match status" value="1"/>
</dbReference>
<proteinExistence type="predicted"/>
<feature type="transmembrane region" description="Helical" evidence="1">
    <location>
        <begin position="109"/>
        <end position="127"/>
    </location>
</feature>
<reference evidence="3" key="1">
    <citation type="submission" date="2019-10" db="EMBL/GenBank/DDBJ databases">
        <authorList>
            <person name="Zhang R."/>
            <person name="Pan Y."/>
            <person name="Wang J."/>
            <person name="Ma R."/>
            <person name="Yu S."/>
        </authorList>
    </citation>
    <scope>NUCLEOTIDE SEQUENCE</scope>
    <source>
        <strain evidence="3">LA-IB0</strain>
        <tissue evidence="3">Leaf</tissue>
    </source>
</reference>
<dbReference type="Gene3D" id="1.20.1280.50">
    <property type="match status" value="1"/>
</dbReference>
<dbReference type="InterPro" id="IPR001810">
    <property type="entry name" value="F-box_dom"/>
</dbReference>
<sequence>MKNRIKLSKSSAEIVASLDDLLTEILLRLPLKSLIRSKLVSKHWQSLITGPGFCILRNPNPNPALGLFVPNTNFRVNPWYEYVPFSDDESNNPPFTKLKFTKDRAGIKILQLVTGFCYAAVLGPVIVTGDTTFTIPSPTNFQTFQN</sequence>
<organism evidence="3 4">
    <name type="scientific">Buddleja alternifolia</name>
    <dbReference type="NCBI Taxonomy" id="168488"/>
    <lineage>
        <taxon>Eukaryota</taxon>
        <taxon>Viridiplantae</taxon>
        <taxon>Streptophyta</taxon>
        <taxon>Embryophyta</taxon>
        <taxon>Tracheophyta</taxon>
        <taxon>Spermatophyta</taxon>
        <taxon>Magnoliopsida</taxon>
        <taxon>eudicotyledons</taxon>
        <taxon>Gunneridae</taxon>
        <taxon>Pentapetalae</taxon>
        <taxon>asterids</taxon>
        <taxon>lamiids</taxon>
        <taxon>Lamiales</taxon>
        <taxon>Scrophulariaceae</taxon>
        <taxon>Buddlejeae</taxon>
        <taxon>Buddleja</taxon>
    </lineage>
</organism>
<dbReference type="Pfam" id="PF00646">
    <property type="entry name" value="F-box"/>
    <property type="match status" value="1"/>
</dbReference>
<evidence type="ECO:0000313" key="3">
    <source>
        <dbReference type="EMBL" id="KAG8390235.1"/>
    </source>
</evidence>
<keyword evidence="4" id="KW-1185">Reference proteome</keyword>
<dbReference type="PANTHER" id="PTHR31672">
    <property type="entry name" value="BNACNNG10540D PROTEIN"/>
    <property type="match status" value="1"/>
</dbReference>
<protein>
    <recommendedName>
        <fullName evidence="2">F-box domain-containing protein</fullName>
    </recommendedName>
</protein>
<evidence type="ECO:0000259" key="2">
    <source>
        <dbReference type="SMART" id="SM00256"/>
    </source>
</evidence>
<dbReference type="PANTHER" id="PTHR31672:SF2">
    <property type="entry name" value="F-BOX DOMAIN-CONTAINING PROTEIN"/>
    <property type="match status" value="1"/>
</dbReference>
<feature type="domain" description="F-box" evidence="2">
    <location>
        <begin position="18"/>
        <end position="57"/>
    </location>
</feature>